<sequence length="459" mass="51900">MDYIVIILRLVAPTTPGADGEVTRTGYIQRLKLSNSAKSKYPLVLLKLMKRYADDLIWANKIEEGARVLRFIIGLTENRMEASALRKVAKRRLGFLNKEGFDRFGRNRLFSPPIRWDALKKQVEAIRDYAKSYEEAYNAVQEALEQKDDLKKVLAALPETTIKQVRAQTVRLVEARRIAVSEKGAYARSIGELEVRMKSSLEELAAQLPDVYEKSQFNKQDMIVILQGATGFAGGIVGQNPFDSIGAALDVVGNFATKCNTGSLQSILGKIEKWLTFGKEYQALKDSSDLDFDKMDIGSVPEVMKANLEMNKEALAADLVCMLDERSLPRDKAKFEQQIENFFIDGAARIDLIAKIIDLDNDIGGLNFDIPNLEETANDIESLRKSPDSPITARIQQTFLDDLLAAYEHMETRFSQYLYLCYKGFEFRSLWNVEDNWPNTSDYQVAPQKALESFKELLS</sequence>
<evidence type="ECO:0000256" key="1">
    <source>
        <dbReference type="SAM" id="Coils"/>
    </source>
</evidence>
<gene>
    <name evidence="2" type="ORF">OS493_023397</name>
</gene>
<keyword evidence="1" id="KW-0175">Coiled coil</keyword>
<reference evidence="2" key="1">
    <citation type="submission" date="2023-01" db="EMBL/GenBank/DDBJ databases">
        <title>Genome assembly of the deep-sea coral Lophelia pertusa.</title>
        <authorList>
            <person name="Herrera S."/>
            <person name="Cordes E."/>
        </authorList>
    </citation>
    <scope>NUCLEOTIDE SEQUENCE</scope>
    <source>
        <strain evidence="2">USNM1676648</strain>
        <tissue evidence="2">Polyp</tissue>
    </source>
</reference>
<dbReference type="AlphaFoldDB" id="A0A9X0A0C5"/>
<comment type="caution">
    <text evidence="2">The sequence shown here is derived from an EMBL/GenBank/DDBJ whole genome shotgun (WGS) entry which is preliminary data.</text>
</comment>
<protein>
    <submittedName>
        <fullName evidence="2">Uncharacterized protein</fullName>
    </submittedName>
</protein>
<keyword evidence="3" id="KW-1185">Reference proteome</keyword>
<evidence type="ECO:0000313" key="3">
    <source>
        <dbReference type="Proteomes" id="UP001163046"/>
    </source>
</evidence>
<name>A0A9X0A0C5_9CNID</name>
<proteinExistence type="predicted"/>
<dbReference type="Proteomes" id="UP001163046">
    <property type="component" value="Unassembled WGS sequence"/>
</dbReference>
<dbReference type="OrthoDB" id="5984001at2759"/>
<accession>A0A9X0A0C5</accession>
<organism evidence="2 3">
    <name type="scientific">Desmophyllum pertusum</name>
    <dbReference type="NCBI Taxonomy" id="174260"/>
    <lineage>
        <taxon>Eukaryota</taxon>
        <taxon>Metazoa</taxon>
        <taxon>Cnidaria</taxon>
        <taxon>Anthozoa</taxon>
        <taxon>Hexacorallia</taxon>
        <taxon>Scleractinia</taxon>
        <taxon>Caryophylliina</taxon>
        <taxon>Caryophylliidae</taxon>
        <taxon>Desmophyllum</taxon>
    </lineage>
</organism>
<dbReference type="EMBL" id="MU825413">
    <property type="protein sequence ID" value="KAJ7390685.1"/>
    <property type="molecule type" value="Genomic_DNA"/>
</dbReference>
<evidence type="ECO:0000313" key="2">
    <source>
        <dbReference type="EMBL" id="KAJ7390685.1"/>
    </source>
</evidence>
<feature type="coiled-coil region" evidence="1">
    <location>
        <begin position="126"/>
        <end position="153"/>
    </location>
</feature>